<feature type="domain" description="HTH marR-type" evidence="1">
    <location>
        <begin position="1"/>
        <end position="66"/>
    </location>
</feature>
<dbReference type="SUPFAM" id="SSF46785">
    <property type="entry name" value="Winged helix' DNA-binding domain"/>
    <property type="match status" value="1"/>
</dbReference>
<dbReference type="GO" id="GO:0003700">
    <property type="term" value="F:DNA-binding transcription factor activity"/>
    <property type="evidence" value="ECO:0007669"/>
    <property type="project" value="InterPro"/>
</dbReference>
<sequence length="66" mass="7674">MTNRQQEILEALRSKRNWTTSTFAKHLGISVAAVSKMFSRLEGQGKIQRIIDPHDRRARVIRVIQE</sequence>
<dbReference type="InterPro" id="IPR036390">
    <property type="entry name" value="WH_DNA-bd_sf"/>
</dbReference>
<dbReference type="EMBL" id="ADVG01000006">
    <property type="protein sequence ID" value="EFH79600.1"/>
    <property type="molecule type" value="Genomic_DNA"/>
</dbReference>
<dbReference type="InterPro" id="IPR000835">
    <property type="entry name" value="HTH_MarR-typ"/>
</dbReference>
<evidence type="ECO:0000259" key="1">
    <source>
        <dbReference type="PROSITE" id="PS50995"/>
    </source>
</evidence>
<dbReference type="STRING" id="485913.Krac_0078"/>
<dbReference type="InParanoid" id="D6U8P0"/>
<dbReference type="RefSeq" id="WP_007923554.1">
    <property type="nucleotide sequence ID" value="NZ_ADVG01000006.1"/>
</dbReference>
<comment type="caution">
    <text evidence="2">The sequence shown here is derived from an EMBL/GenBank/DDBJ whole genome shotgun (WGS) entry which is preliminary data.</text>
</comment>
<evidence type="ECO:0000313" key="3">
    <source>
        <dbReference type="Proteomes" id="UP000004508"/>
    </source>
</evidence>
<proteinExistence type="predicted"/>
<dbReference type="AlphaFoldDB" id="D6U8P0"/>
<organism evidence="2 3">
    <name type="scientific">Ktedonobacter racemifer DSM 44963</name>
    <dbReference type="NCBI Taxonomy" id="485913"/>
    <lineage>
        <taxon>Bacteria</taxon>
        <taxon>Bacillati</taxon>
        <taxon>Chloroflexota</taxon>
        <taxon>Ktedonobacteria</taxon>
        <taxon>Ktedonobacterales</taxon>
        <taxon>Ktedonobacteraceae</taxon>
        <taxon>Ktedonobacter</taxon>
    </lineage>
</organism>
<protein>
    <submittedName>
        <fullName evidence="2">Transcriptional regulator, MarR family</fullName>
    </submittedName>
</protein>
<dbReference type="Proteomes" id="UP000004508">
    <property type="component" value="Unassembled WGS sequence"/>
</dbReference>
<keyword evidence="3" id="KW-1185">Reference proteome</keyword>
<reference evidence="2 3" key="1">
    <citation type="journal article" date="2011" name="Stand. Genomic Sci.">
        <title>Non-contiguous finished genome sequence and contextual data of the filamentous soil bacterium Ktedonobacter racemifer type strain (SOSP1-21).</title>
        <authorList>
            <person name="Chang Y.J."/>
            <person name="Land M."/>
            <person name="Hauser L."/>
            <person name="Chertkov O."/>
            <person name="Del Rio T.G."/>
            <person name="Nolan M."/>
            <person name="Copeland A."/>
            <person name="Tice H."/>
            <person name="Cheng J.F."/>
            <person name="Lucas S."/>
            <person name="Han C."/>
            <person name="Goodwin L."/>
            <person name="Pitluck S."/>
            <person name="Ivanova N."/>
            <person name="Ovchinikova G."/>
            <person name="Pati A."/>
            <person name="Chen A."/>
            <person name="Palaniappan K."/>
            <person name="Mavromatis K."/>
            <person name="Liolios K."/>
            <person name="Brettin T."/>
            <person name="Fiebig A."/>
            <person name="Rohde M."/>
            <person name="Abt B."/>
            <person name="Goker M."/>
            <person name="Detter J.C."/>
            <person name="Woyke T."/>
            <person name="Bristow J."/>
            <person name="Eisen J.A."/>
            <person name="Markowitz V."/>
            <person name="Hugenholtz P."/>
            <person name="Kyrpides N.C."/>
            <person name="Klenk H.P."/>
            <person name="Lapidus A."/>
        </authorList>
    </citation>
    <scope>NUCLEOTIDE SEQUENCE [LARGE SCALE GENOMIC DNA]</scope>
    <source>
        <strain evidence="3">DSM 44963</strain>
    </source>
</reference>
<name>D6U8P0_KTERA</name>
<dbReference type="PROSITE" id="PS50995">
    <property type="entry name" value="HTH_MARR_2"/>
    <property type="match status" value="1"/>
</dbReference>
<evidence type="ECO:0000313" key="2">
    <source>
        <dbReference type="EMBL" id="EFH79600.1"/>
    </source>
</evidence>
<accession>D6U8P0</accession>
<dbReference type="InterPro" id="IPR036388">
    <property type="entry name" value="WH-like_DNA-bd_sf"/>
</dbReference>
<dbReference type="Pfam" id="PF01047">
    <property type="entry name" value="MarR"/>
    <property type="match status" value="1"/>
</dbReference>
<dbReference type="OrthoDB" id="32523at2"/>
<dbReference type="Gene3D" id="1.10.10.10">
    <property type="entry name" value="Winged helix-like DNA-binding domain superfamily/Winged helix DNA-binding domain"/>
    <property type="match status" value="1"/>
</dbReference>
<gene>
    <name evidence="2" type="ORF">Krac_0078</name>
</gene>